<comment type="caution">
    <text evidence="2">The sequence shown here is derived from an EMBL/GenBank/DDBJ whole genome shotgun (WGS) entry which is preliminary data.</text>
</comment>
<dbReference type="AlphaFoldDB" id="A0AAV5I6M3"/>
<sequence length="128" mass="14493">MAKIFKFEGLKRENELDKDQLFFFPSFFFLSRPILLLFFSPAPIKKQATYCTTHLRKPNSGSALLCSSSSVALALWVRISLIFGFLDFSFHAHRPPPNPPASVCLLQILVLDPWGTLVRGLSLQFYAV</sequence>
<accession>A0AAV5I6M3</accession>
<evidence type="ECO:0000313" key="2">
    <source>
        <dbReference type="EMBL" id="GKU92935.1"/>
    </source>
</evidence>
<name>A0AAV5I6M3_9ROSI</name>
<feature type="transmembrane region" description="Helical" evidence="1">
    <location>
        <begin position="62"/>
        <end position="86"/>
    </location>
</feature>
<gene>
    <name evidence="2" type="ORF">SLEP1_g6589</name>
</gene>
<dbReference type="Proteomes" id="UP001054252">
    <property type="component" value="Unassembled WGS sequence"/>
</dbReference>
<evidence type="ECO:0000256" key="1">
    <source>
        <dbReference type="SAM" id="Phobius"/>
    </source>
</evidence>
<keyword evidence="1" id="KW-0812">Transmembrane</keyword>
<keyword evidence="1" id="KW-0472">Membrane</keyword>
<dbReference type="EMBL" id="BPVZ01000006">
    <property type="protein sequence ID" value="GKU92935.1"/>
    <property type="molecule type" value="Genomic_DNA"/>
</dbReference>
<organism evidence="2 3">
    <name type="scientific">Rubroshorea leprosula</name>
    <dbReference type="NCBI Taxonomy" id="152421"/>
    <lineage>
        <taxon>Eukaryota</taxon>
        <taxon>Viridiplantae</taxon>
        <taxon>Streptophyta</taxon>
        <taxon>Embryophyta</taxon>
        <taxon>Tracheophyta</taxon>
        <taxon>Spermatophyta</taxon>
        <taxon>Magnoliopsida</taxon>
        <taxon>eudicotyledons</taxon>
        <taxon>Gunneridae</taxon>
        <taxon>Pentapetalae</taxon>
        <taxon>rosids</taxon>
        <taxon>malvids</taxon>
        <taxon>Malvales</taxon>
        <taxon>Dipterocarpaceae</taxon>
        <taxon>Rubroshorea</taxon>
    </lineage>
</organism>
<proteinExistence type="predicted"/>
<evidence type="ECO:0000313" key="3">
    <source>
        <dbReference type="Proteomes" id="UP001054252"/>
    </source>
</evidence>
<reference evidence="2 3" key="1">
    <citation type="journal article" date="2021" name="Commun. Biol.">
        <title>The genome of Shorea leprosula (Dipterocarpaceae) highlights the ecological relevance of drought in aseasonal tropical rainforests.</title>
        <authorList>
            <person name="Ng K.K.S."/>
            <person name="Kobayashi M.J."/>
            <person name="Fawcett J.A."/>
            <person name="Hatakeyama M."/>
            <person name="Paape T."/>
            <person name="Ng C.H."/>
            <person name="Ang C.C."/>
            <person name="Tnah L.H."/>
            <person name="Lee C.T."/>
            <person name="Nishiyama T."/>
            <person name="Sese J."/>
            <person name="O'Brien M.J."/>
            <person name="Copetti D."/>
            <person name="Mohd Noor M.I."/>
            <person name="Ong R.C."/>
            <person name="Putra M."/>
            <person name="Sireger I.Z."/>
            <person name="Indrioko S."/>
            <person name="Kosugi Y."/>
            <person name="Izuno A."/>
            <person name="Isagi Y."/>
            <person name="Lee S.L."/>
            <person name="Shimizu K.K."/>
        </authorList>
    </citation>
    <scope>NUCLEOTIDE SEQUENCE [LARGE SCALE GENOMIC DNA]</scope>
    <source>
        <strain evidence="2">214</strain>
    </source>
</reference>
<keyword evidence="3" id="KW-1185">Reference proteome</keyword>
<keyword evidence="1" id="KW-1133">Transmembrane helix</keyword>
<feature type="transmembrane region" description="Helical" evidence="1">
    <location>
        <begin position="21"/>
        <end position="42"/>
    </location>
</feature>
<protein>
    <submittedName>
        <fullName evidence="2">Uncharacterized protein</fullName>
    </submittedName>
</protein>